<proteinExistence type="predicted"/>
<dbReference type="EMBL" id="LRQI01000095">
    <property type="protein sequence ID" value="KXA36180.1"/>
    <property type="molecule type" value="Genomic_DNA"/>
</dbReference>
<comment type="caution">
    <text evidence="1">The sequence shown here is derived from an EMBL/GenBank/DDBJ whole genome shotgun (WGS) entry which is preliminary data.</text>
</comment>
<dbReference type="AlphaFoldDB" id="A0ABD4ECB8"/>
<reference evidence="1 2" key="1">
    <citation type="submission" date="2016-01" db="EMBL/GenBank/DDBJ databases">
        <authorList>
            <person name="Mitreva M."/>
            <person name="Pepin K.H."/>
            <person name="Mihindukulasuriya K.A."/>
            <person name="Fulton R."/>
            <person name="Fronick C."/>
            <person name="O'Laughlin M."/>
            <person name="Miner T."/>
            <person name="Herter B."/>
            <person name="Rosa B.A."/>
            <person name="Cordes M."/>
            <person name="Tomlinson C."/>
            <person name="Wollam A."/>
            <person name="Palsikar V.B."/>
            <person name="Mardis E.R."/>
            <person name="Wilson R.K."/>
        </authorList>
    </citation>
    <scope>NUCLEOTIDE SEQUENCE [LARGE SCALE GENOMIC DNA]</scope>
    <source>
        <strain evidence="1 2">MJR7738</strain>
    </source>
</reference>
<evidence type="ECO:0000313" key="2">
    <source>
        <dbReference type="Proteomes" id="UP000070063"/>
    </source>
</evidence>
<name>A0ABD4ECB8_STALU</name>
<organism evidence="1 2">
    <name type="scientific">Staphylococcus lugdunensis</name>
    <dbReference type="NCBI Taxonomy" id="28035"/>
    <lineage>
        <taxon>Bacteria</taxon>
        <taxon>Bacillati</taxon>
        <taxon>Bacillota</taxon>
        <taxon>Bacilli</taxon>
        <taxon>Bacillales</taxon>
        <taxon>Staphylococcaceae</taxon>
        <taxon>Staphylococcus</taxon>
    </lineage>
</organism>
<evidence type="ECO:0000313" key="1">
    <source>
        <dbReference type="EMBL" id="KXA36180.1"/>
    </source>
</evidence>
<accession>A0ABD4ECB8</accession>
<gene>
    <name evidence="1" type="ORF">HMPREF3225_02408</name>
</gene>
<sequence length="53" mass="6263">MRICIDLLLNLFSKSYHTINRCEQTPLFYKLKNKLVENGQSWSYNIVKEGQKG</sequence>
<protein>
    <submittedName>
        <fullName evidence="1">Uncharacterized protein</fullName>
    </submittedName>
</protein>
<dbReference type="Proteomes" id="UP000070063">
    <property type="component" value="Unassembled WGS sequence"/>
</dbReference>